<evidence type="ECO:0000256" key="5">
    <source>
        <dbReference type="ARBA" id="ARBA00022692"/>
    </source>
</evidence>
<feature type="transmembrane region" description="Helical" evidence="8">
    <location>
        <begin position="46"/>
        <end position="68"/>
    </location>
</feature>
<feature type="transmembrane region" description="Helical" evidence="8">
    <location>
        <begin position="278"/>
        <end position="300"/>
    </location>
</feature>
<feature type="transmembrane region" description="Helical" evidence="8">
    <location>
        <begin position="355"/>
        <end position="376"/>
    </location>
</feature>
<feature type="transmembrane region" description="Helical" evidence="8">
    <location>
        <begin position="415"/>
        <end position="434"/>
    </location>
</feature>
<proteinExistence type="inferred from homology"/>
<evidence type="ECO:0000256" key="3">
    <source>
        <dbReference type="ARBA" id="ARBA00022448"/>
    </source>
</evidence>
<keyword evidence="4" id="KW-1003">Cell membrane</keyword>
<evidence type="ECO:0000256" key="8">
    <source>
        <dbReference type="SAM" id="Phobius"/>
    </source>
</evidence>
<comment type="subcellular location">
    <subcellularLocation>
        <location evidence="1">Cell membrane</location>
        <topology evidence="1">Multi-pass membrane protein</topology>
    </subcellularLocation>
</comment>
<accession>A0ABT8ESR5</accession>
<gene>
    <name evidence="9" type="ORF">QWY29_07190</name>
</gene>
<organism evidence="9 10">
    <name type="scientific">Nocardioides abyssi</name>
    <dbReference type="NCBI Taxonomy" id="3058370"/>
    <lineage>
        <taxon>Bacteria</taxon>
        <taxon>Bacillati</taxon>
        <taxon>Actinomycetota</taxon>
        <taxon>Actinomycetes</taxon>
        <taxon>Propionibacteriales</taxon>
        <taxon>Nocardioidaceae</taxon>
        <taxon>Nocardioides</taxon>
    </lineage>
</organism>
<feature type="transmembrane region" description="Helical" evidence="8">
    <location>
        <begin position="388"/>
        <end position="409"/>
    </location>
</feature>
<feature type="transmembrane region" description="Helical" evidence="8">
    <location>
        <begin position="12"/>
        <end position="31"/>
    </location>
</feature>
<comment type="caution">
    <text evidence="9">The sequence shown here is derived from an EMBL/GenBank/DDBJ whole genome shotgun (WGS) entry which is preliminary data.</text>
</comment>
<sequence>MRRPEDAAQDREILRLAVPAFLALVAEPLFLLSDAAVVGHLGTPELAGLGVAGVVLQTAIGLCVFLAYGTTASVARRIGAGDTRGALTQGIDGVWLAVVIGALVTVLGVLLTEPLVAAFGPSPAVAEHATTYLRIAFLGTTPLLVMLATTGVLRGLQDTRTPLVVAVAGNALNIVLNVTLVHGVAGWDGLGLAGSAIGSVLAQVASAAALLWVVVRGARRTGATLTPDWRGVRAAGRAGVPLVVRTLTLRAALLVTTYAVTIGATGRDQEVDLATHQLAMTLWTFLAFVLDAIAIAAQAITGRHLGAGDVAATRAVTDRMLRWGVVSGVVTGVLLAAASPVLGHLFTSDGDVLDLLLPVLVVAAVAQPVAGVVFVLDGVLIGAGDGAYLARAGLLVLALHAPAVLAVALLDGGLVAVWAVFGAVFMGARLAVLVRRARGDAWLVTGVRSLTP</sequence>
<feature type="transmembrane region" description="Helical" evidence="8">
    <location>
        <begin position="191"/>
        <end position="215"/>
    </location>
</feature>
<keyword evidence="3" id="KW-0813">Transport</keyword>
<dbReference type="EMBL" id="JAUHJR010000002">
    <property type="protein sequence ID" value="MDN4161139.1"/>
    <property type="molecule type" value="Genomic_DNA"/>
</dbReference>
<dbReference type="Proteomes" id="UP001168537">
    <property type="component" value="Unassembled WGS sequence"/>
</dbReference>
<dbReference type="PANTHER" id="PTHR42893">
    <property type="entry name" value="PROTEIN DETOXIFICATION 44, CHLOROPLASTIC-RELATED"/>
    <property type="match status" value="1"/>
</dbReference>
<dbReference type="InterPro" id="IPR048279">
    <property type="entry name" value="MdtK-like"/>
</dbReference>
<feature type="transmembrane region" description="Helical" evidence="8">
    <location>
        <begin position="94"/>
        <end position="112"/>
    </location>
</feature>
<keyword evidence="6 8" id="KW-1133">Transmembrane helix</keyword>
<feature type="transmembrane region" description="Helical" evidence="8">
    <location>
        <begin position="321"/>
        <end position="343"/>
    </location>
</feature>
<comment type="similarity">
    <text evidence="2">Belongs to the multi antimicrobial extrusion (MATE) (TC 2.A.66.1) family.</text>
</comment>
<keyword evidence="5 8" id="KW-0812">Transmembrane</keyword>
<feature type="transmembrane region" description="Helical" evidence="8">
    <location>
        <begin position="132"/>
        <end position="156"/>
    </location>
</feature>
<evidence type="ECO:0000256" key="4">
    <source>
        <dbReference type="ARBA" id="ARBA00022475"/>
    </source>
</evidence>
<keyword evidence="7 8" id="KW-0472">Membrane</keyword>
<feature type="transmembrane region" description="Helical" evidence="8">
    <location>
        <begin position="163"/>
        <end position="185"/>
    </location>
</feature>
<evidence type="ECO:0000256" key="7">
    <source>
        <dbReference type="ARBA" id="ARBA00023136"/>
    </source>
</evidence>
<evidence type="ECO:0000313" key="10">
    <source>
        <dbReference type="Proteomes" id="UP001168537"/>
    </source>
</evidence>
<protein>
    <submittedName>
        <fullName evidence="9">MATE family efflux transporter</fullName>
    </submittedName>
</protein>
<evidence type="ECO:0000256" key="6">
    <source>
        <dbReference type="ARBA" id="ARBA00022989"/>
    </source>
</evidence>
<dbReference type="InterPro" id="IPR002528">
    <property type="entry name" value="MATE_fam"/>
</dbReference>
<dbReference type="PIRSF" id="PIRSF006603">
    <property type="entry name" value="DinF"/>
    <property type="match status" value="1"/>
</dbReference>
<keyword evidence="10" id="KW-1185">Reference proteome</keyword>
<evidence type="ECO:0000256" key="2">
    <source>
        <dbReference type="ARBA" id="ARBA00010199"/>
    </source>
</evidence>
<dbReference type="NCBIfam" id="TIGR00797">
    <property type="entry name" value="matE"/>
    <property type="match status" value="1"/>
</dbReference>
<dbReference type="InterPro" id="IPR044644">
    <property type="entry name" value="DinF-like"/>
</dbReference>
<name>A0ABT8ESR5_9ACTN</name>
<evidence type="ECO:0000256" key="1">
    <source>
        <dbReference type="ARBA" id="ARBA00004651"/>
    </source>
</evidence>
<dbReference type="RefSeq" id="WP_300960045.1">
    <property type="nucleotide sequence ID" value="NZ_JAUHJR010000002.1"/>
</dbReference>
<feature type="transmembrane region" description="Helical" evidence="8">
    <location>
        <begin position="247"/>
        <end position="266"/>
    </location>
</feature>
<evidence type="ECO:0000313" key="9">
    <source>
        <dbReference type="EMBL" id="MDN4161139.1"/>
    </source>
</evidence>
<reference evidence="9" key="1">
    <citation type="submission" date="2023-06" db="EMBL/GenBank/DDBJ databases">
        <title>Draft genome sequence of Nocardioides sp. SOB72.</title>
        <authorList>
            <person name="Zhang G."/>
        </authorList>
    </citation>
    <scope>NUCLEOTIDE SEQUENCE</scope>
    <source>
        <strain evidence="9">SOB72</strain>
    </source>
</reference>
<dbReference type="PANTHER" id="PTHR42893:SF46">
    <property type="entry name" value="PROTEIN DETOXIFICATION 44, CHLOROPLASTIC"/>
    <property type="match status" value="1"/>
</dbReference>
<dbReference type="Pfam" id="PF01554">
    <property type="entry name" value="MatE"/>
    <property type="match status" value="2"/>
</dbReference>